<dbReference type="PANTHER" id="PTHR36433">
    <property type="entry name" value="HYPOTHETICAL CYTOSOLIC PROTEIN"/>
    <property type="match status" value="1"/>
</dbReference>
<dbReference type="InterPro" id="IPR006542">
    <property type="entry name" value="DUF1093"/>
</dbReference>
<comment type="caution">
    <text evidence="1">The sequence shown here is derived from an EMBL/GenBank/DDBJ whole genome shotgun (WGS) entry which is preliminary data.</text>
</comment>
<organism evidence="1 2">
    <name type="scientific">Lactococcus lactis subsp. hordniae</name>
    <dbReference type="NCBI Taxonomy" id="203404"/>
    <lineage>
        <taxon>Bacteria</taxon>
        <taxon>Bacillati</taxon>
        <taxon>Bacillota</taxon>
        <taxon>Bacilli</taxon>
        <taxon>Lactobacillales</taxon>
        <taxon>Streptococcaceae</taxon>
        <taxon>Lactococcus</taxon>
    </lineage>
</organism>
<dbReference type="Proteomes" id="UP000218744">
    <property type="component" value="Unassembled WGS sequence"/>
</dbReference>
<reference evidence="1 2" key="1">
    <citation type="submission" date="2014-12" db="EMBL/GenBank/DDBJ databases">
        <title>Draft genome sequences of 10 type strains of Lactococcus.</title>
        <authorList>
            <person name="Sun Z."/>
            <person name="Zhong Z."/>
            <person name="Liu W."/>
            <person name="Zhang W."/>
            <person name="Zhang H."/>
        </authorList>
    </citation>
    <scope>NUCLEOTIDE SEQUENCE [LARGE SCALE GENOMIC DNA]</scope>
    <source>
        <strain evidence="1 2">DSM 20450</strain>
    </source>
</reference>
<dbReference type="PANTHER" id="PTHR36433:SF2">
    <property type="entry name" value="YXEA FAMILY PROTEIN"/>
    <property type="match status" value="1"/>
</dbReference>
<evidence type="ECO:0000313" key="2">
    <source>
        <dbReference type="Proteomes" id="UP000218744"/>
    </source>
</evidence>
<dbReference type="Pfam" id="PF06486">
    <property type="entry name" value="DUF1093"/>
    <property type="match status" value="1"/>
</dbReference>
<dbReference type="EMBL" id="JXKA01000009">
    <property type="protein sequence ID" value="PCS12973.1"/>
    <property type="molecule type" value="Genomic_DNA"/>
</dbReference>
<proteinExistence type="predicted"/>
<evidence type="ECO:0000313" key="1">
    <source>
        <dbReference type="EMBL" id="PCS12973.1"/>
    </source>
</evidence>
<dbReference type="NCBIfam" id="TIGR01655">
    <property type="entry name" value="yxeA_fam"/>
    <property type="match status" value="1"/>
</dbReference>
<dbReference type="InterPro" id="IPR036166">
    <property type="entry name" value="YxeA-like_sf"/>
</dbReference>
<evidence type="ECO:0008006" key="3">
    <source>
        <dbReference type="Google" id="ProtNLM"/>
    </source>
</evidence>
<protein>
    <recommendedName>
        <fullName evidence="3">YxeA family protein</fullName>
    </recommendedName>
</protein>
<gene>
    <name evidence="1" type="ORF">RU90_GL002603</name>
</gene>
<dbReference type="SUPFAM" id="SSF159121">
    <property type="entry name" value="BC4932-like"/>
    <property type="match status" value="1"/>
</dbReference>
<name>A0A2A5SHU0_LACLH</name>
<dbReference type="Gene3D" id="2.40.50.480">
    <property type="match status" value="1"/>
</dbReference>
<sequence length="130" mass="14816">MNLSRKVKEIKMKKIFFGILALIVLIGGSGFAWYKVTYVGGTYYVQITKDGKEKSGRSDSGDKYTEYIYDINSYQKDGKEKKVNFMASHNLRKEAYLKLTVNSVKGVTSWEEVKKAEVPKEALKKLNNNS</sequence>
<accession>A0A2A5SHU0</accession>
<dbReference type="AlphaFoldDB" id="A0A2A5SHU0"/>